<evidence type="ECO:0000313" key="2">
    <source>
        <dbReference type="Proteomes" id="UP001303222"/>
    </source>
</evidence>
<accession>A0AAN6SF45</accession>
<sequence length="60" mass="6313">MRSGTLKVTGGVSLAAMPKIYALVGVTLAGRKVSQDSARRAALEGNKSVKNTNIYLGQYT</sequence>
<dbReference type="Proteomes" id="UP001303222">
    <property type="component" value="Unassembled WGS sequence"/>
</dbReference>
<reference evidence="1" key="1">
    <citation type="journal article" date="2023" name="Mol. Phylogenet. Evol.">
        <title>Genome-scale phylogeny and comparative genomics of the fungal order Sordariales.</title>
        <authorList>
            <person name="Hensen N."/>
            <person name="Bonometti L."/>
            <person name="Westerberg I."/>
            <person name="Brannstrom I.O."/>
            <person name="Guillou S."/>
            <person name="Cros-Aarteil S."/>
            <person name="Calhoun S."/>
            <person name="Haridas S."/>
            <person name="Kuo A."/>
            <person name="Mondo S."/>
            <person name="Pangilinan J."/>
            <person name="Riley R."/>
            <person name="LaButti K."/>
            <person name="Andreopoulos B."/>
            <person name="Lipzen A."/>
            <person name="Chen C."/>
            <person name="Yan M."/>
            <person name="Daum C."/>
            <person name="Ng V."/>
            <person name="Clum A."/>
            <person name="Steindorff A."/>
            <person name="Ohm R.A."/>
            <person name="Martin F."/>
            <person name="Silar P."/>
            <person name="Natvig D.O."/>
            <person name="Lalanne C."/>
            <person name="Gautier V."/>
            <person name="Ament-Velasquez S.L."/>
            <person name="Kruys A."/>
            <person name="Hutchinson M.I."/>
            <person name="Powell A.J."/>
            <person name="Barry K."/>
            <person name="Miller A.N."/>
            <person name="Grigoriev I.V."/>
            <person name="Debuchy R."/>
            <person name="Gladieux P."/>
            <person name="Hiltunen Thoren M."/>
            <person name="Johannesson H."/>
        </authorList>
    </citation>
    <scope>NUCLEOTIDE SEQUENCE</scope>
    <source>
        <strain evidence="1">CBS 626.80</strain>
    </source>
</reference>
<keyword evidence="2" id="KW-1185">Reference proteome</keyword>
<dbReference type="EMBL" id="MU859134">
    <property type="protein sequence ID" value="KAK3951977.1"/>
    <property type="molecule type" value="Genomic_DNA"/>
</dbReference>
<reference evidence="1" key="2">
    <citation type="submission" date="2023-06" db="EMBL/GenBank/DDBJ databases">
        <authorList>
            <consortium name="Lawrence Berkeley National Laboratory"/>
            <person name="Mondo S.J."/>
            <person name="Hensen N."/>
            <person name="Bonometti L."/>
            <person name="Westerberg I."/>
            <person name="Brannstrom I.O."/>
            <person name="Guillou S."/>
            <person name="Cros-Aarteil S."/>
            <person name="Calhoun S."/>
            <person name="Haridas S."/>
            <person name="Kuo A."/>
            <person name="Pangilinan J."/>
            <person name="Riley R."/>
            <person name="Labutti K."/>
            <person name="Andreopoulos B."/>
            <person name="Lipzen A."/>
            <person name="Chen C."/>
            <person name="Yanf M."/>
            <person name="Daum C."/>
            <person name="Ng V."/>
            <person name="Clum A."/>
            <person name="Steindorff A."/>
            <person name="Ohm R."/>
            <person name="Martin F."/>
            <person name="Silar P."/>
            <person name="Natvig D."/>
            <person name="Lalanne C."/>
            <person name="Gautier V."/>
            <person name="Ament-Velasquez S.L."/>
            <person name="Kruys A."/>
            <person name="Hutchinson M.I."/>
            <person name="Powell A.J."/>
            <person name="Barry K."/>
            <person name="Miller A.N."/>
            <person name="Grigoriev I.V."/>
            <person name="Debuchy R."/>
            <person name="Gladieux P."/>
            <person name="Thoren M.H."/>
            <person name="Johannesson H."/>
        </authorList>
    </citation>
    <scope>NUCLEOTIDE SEQUENCE</scope>
    <source>
        <strain evidence="1">CBS 626.80</strain>
    </source>
</reference>
<name>A0AAN6SF45_9PEZI</name>
<comment type="caution">
    <text evidence="1">The sequence shown here is derived from an EMBL/GenBank/DDBJ whole genome shotgun (WGS) entry which is preliminary data.</text>
</comment>
<proteinExistence type="predicted"/>
<gene>
    <name evidence="1" type="ORF">QBC32DRAFT_342645</name>
</gene>
<dbReference type="AlphaFoldDB" id="A0AAN6SF45"/>
<evidence type="ECO:0000313" key="1">
    <source>
        <dbReference type="EMBL" id="KAK3951977.1"/>
    </source>
</evidence>
<protein>
    <submittedName>
        <fullName evidence="1">Uncharacterized protein</fullName>
    </submittedName>
</protein>
<organism evidence="1 2">
    <name type="scientific">Pseudoneurospora amorphoporcata</name>
    <dbReference type="NCBI Taxonomy" id="241081"/>
    <lineage>
        <taxon>Eukaryota</taxon>
        <taxon>Fungi</taxon>
        <taxon>Dikarya</taxon>
        <taxon>Ascomycota</taxon>
        <taxon>Pezizomycotina</taxon>
        <taxon>Sordariomycetes</taxon>
        <taxon>Sordariomycetidae</taxon>
        <taxon>Sordariales</taxon>
        <taxon>Sordariaceae</taxon>
        <taxon>Pseudoneurospora</taxon>
    </lineage>
</organism>